<proteinExistence type="inferred from homology"/>
<dbReference type="AlphaFoldDB" id="A0A5A7NRU7"/>
<protein>
    <submittedName>
        <fullName evidence="3">Universal stress protein</fullName>
    </submittedName>
</protein>
<dbReference type="Pfam" id="PF00582">
    <property type="entry name" value="Usp"/>
    <property type="match status" value="1"/>
</dbReference>
<comment type="similarity">
    <text evidence="1">Belongs to the universal stress protein A family.</text>
</comment>
<comment type="caution">
    <text evidence="3">The sequence shown here is derived from an EMBL/GenBank/DDBJ whole genome shotgun (WGS) entry which is preliminary data.</text>
</comment>
<dbReference type="PANTHER" id="PTHR46268">
    <property type="entry name" value="STRESS RESPONSE PROTEIN NHAX"/>
    <property type="match status" value="1"/>
</dbReference>
<evidence type="ECO:0000259" key="2">
    <source>
        <dbReference type="Pfam" id="PF00582"/>
    </source>
</evidence>
<keyword evidence="4" id="KW-1185">Reference proteome</keyword>
<dbReference type="InterPro" id="IPR006015">
    <property type="entry name" value="Universal_stress_UspA"/>
</dbReference>
<reference evidence="3 4" key="1">
    <citation type="submission" date="2019-09" db="EMBL/GenBank/DDBJ databases">
        <title>Arthrobacter zafarii sp. nov., a moderately thermotolerant and halotolerant actinobacterium isolated from Cholistan desert soil of Pakistan.</title>
        <authorList>
            <person name="Amin A."/>
            <person name="Ahmed I."/>
            <person name="Khalid N."/>
            <person name="Schumann P."/>
            <person name="Busse H.J."/>
            <person name="Khan I.U."/>
            <person name="Li S."/>
            <person name="Li W.J."/>
        </authorList>
    </citation>
    <scope>NUCLEOTIDE SEQUENCE [LARGE SCALE GENOMIC DNA]</scope>
    <source>
        <strain evidence="3 4">NCCP-1664</strain>
    </source>
</reference>
<gene>
    <name evidence="3" type="ORF">NCCP1664_17920</name>
</gene>
<evidence type="ECO:0000256" key="1">
    <source>
        <dbReference type="ARBA" id="ARBA00008791"/>
    </source>
</evidence>
<organism evidence="3 4">
    <name type="scientific">Zafaria cholistanensis</name>
    <dbReference type="NCBI Taxonomy" id="1682741"/>
    <lineage>
        <taxon>Bacteria</taxon>
        <taxon>Bacillati</taxon>
        <taxon>Actinomycetota</taxon>
        <taxon>Actinomycetes</taxon>
        <taxon>Micrococcales</taxon>
        <taxon>Micrococcaceae</taxon>
        <taxon>Zafaria</taxon>
    </lineage>
</organism>
<dbReference type="EMBL" id="BKDJ01000008">
    <property type="protein sequence ID" value="GER23296.1"/>
    <property type="molecule type" value="Genomic_DNA"/>
</dbReference>
<dbReference type="OrthoDB" id="5419113at2"/>
<evidence type="ECO:0000313" key="3">
    <source>
        <dbReference type="EMBL" id="GER23296.1"/>
    </source>
</evidence>
<name>A0A5A7NRU7_9MICC</name>
<dbReference type="InterPro" id="IPR014729">
    <property type="entry name" value="Rossmann-like_a/b/a_fold"/>
</dbReference>
<evidence type="ECO:0000313" key="4">
    <source>
        <dbReference type="Proteomes" id="UP000325307"/>
    </source>
</evidence>
<dbReference type="RefSeq" id="WP_149956897.1">
    <property type="nucleotide sequence ID" value="NZ_BKDJ01000008.1"/>
</dbReference>
<dbReference type="Proteomes" id="UP000325307">
    <property type="component" value="Unassembled WGS sequence"/>
</dbReference>
<dbReference type="PANTHER" id="PTHR46268:SF6">
    <property type="entry name" value="UNIVERSAL STRESS PROTEIN UP12"/>
    <property type="match status" value="1"/>
</dbReference>
<dbReference type="Gene3D" id="3.40.50.620">
    <property type="entry name" value="HUPs"/>
    <property type="match status" value="1"/>
</dbReference>
<dbReference type="PRINTS" id="PR01438">
    <property type="entry name" value="UNVRSLSTRESS"/>
</dbReference>
<accession>A0A5A7NRU7</accession>
<feature type="domain" description="UspA" evidence="2">
    <location>
        <begin position="3"/>
        <end position="127"/>
    </location>
</feature>
<dbReference type="CDD" id="cd00293">
    <property type="entry name" value="USP-like"/>
    <property type="match status" value="1"/>
</dbReference>
<sequence>MTVMLGFVPSPEGRAAARFAIEEAVRRRTTLTVVNASRGQAPAEATMASHEELKVLQQMAKNAGIPVTTLQPAHGGSPAEQLLSAVESHSAEVLVIGLRRRSQVGKLILGSTALTLLSHAPCPVSAIKADKGYAPGV</sequence>
<dbReference type="InterPro" id="IPR006016">
    <property type="entry name" value="UspA"/>
</dbReference>
<dbReference type="SUPFAM" id="SSF52402">
    <property type="entry name" value="Adenine nucleotide alpha hydrolases-like"/>
    <property type="match status" value="1"/>
</dbReference>